<organism evidence="2 3">
    <name type="scientific">Legionella quinlivanii</name>
    <dbReference type="NCBI Taxonomy" id="45073"/>
    <lineage>
        <taxon>Bacteria</taxon>
        <taxon>Pseudomonadati</taxon>
        <taxon>Pseudomonadota</taxon>
        <taxon>Gammaproteobacteria</taxon>
        <taxon>Legionellales</taxon>
        <taxon>Legionellaceae</taxon>
        <taxon>Legionella</taxon>
    </lineage>
</organism>
<sequence>MSLRHWVKRMLSVAFCIFSFHGNASVLETEKGQLVDHAYLGMFPQSAARLVLQKTVPLDTLEANYDLNLYSIHYKTLDPDGRVTIASGLVAMPIVADKAVSVVSYQHGTRFNRDDVPSRSMEKSYMILAAFGSHGGYMTVMPDYLGLGDNELPLHPYVQPETLAGSSVDMLLAAKQLAAQLNYSLNEKLYLTGYSEGGFSTLVMFKLLAKEYSNLPISAVALGSAPYDWEETIRFILLRPGPRASAYMAYFFYSLHYYKHYWTSLDEIFIPPYNTLVPELFDGKHSNEEILDTLPKDPVKLLQPAFFDAILNQRDTNSEKLKQLFNHYDFTPTAPLLLVGTKGDKDVPYHGAEIAYDVFRKLSDFVYIKSVSESQDHVDAAPFVLKEQLEFFKQY</sequence>
<dbReference type="STRING" id="45073.Lqui_1110"/>
<keyword evidence="1" id="KW-0732">Signal</keyword>
<dbReference type="OrthoDB" id="9798122at2"/>
<dbReference type="Gene3D" id="1.10.260.160">
    <property type="match status" value="1"/>
</dbReference>
<dbReference type="EMBL" id="LNYS01000006">
    <property type="protein sequence ID" value="KTD52266.1"/>
    <property type="molecule type" value="Genomic_DNA"/>
</dbReference>
<dbReference type="PIRSF" id="PIRSF029171">
    <property type="entry name" value="Esterase_LipA"/>
    <property type="match status" value="1"/>
</dbReference>
<protein>
    <submittedName>
        <fullName evidence="2">Secreted protein</fullName>
    </submittedName>
</protein>
<proteinExistence type="predicted"/>
<dbReference type="AlphaFoldDB" id="A0A0W0Y626"/>
<comment type="caution">
    <text evidence="2">The sequence shown here is derived from an EMBL/GenBank/DDBJ whole genome shotgun (WGS) entry which is preliminary data.</text>
</comment>
<dbReference type="GO" id="GO:0004806">
    <property type="term" value="F:triacylglycerol lipase activity"/>
    <property type="evidence" value="ECO:0007669"/>
    <property type="project" value="InterPro"/>
</dbReference>
<name>A0A0W0Y626_9GAMM</name>
<dbReference type="Gene3D" id="3.40.50.1820">
    <property type="entry name" value="alpha/beta hydrolase"/>
    <property type="match status" value="1"/>
</dbReference>
<gene>
    <name evidence="2" type="ORF">Lqui_1110</name>
</gene>
<dbReference type="GO" id="GO:0016042">
    <property type="term" value="P:lipid catabolic process"/>
    <property type="evidence" value="ECO:0007669"/>
    <property type="project" value="InterPro"/>
</dbReference>
<dbReference type="PANTHER" id="PTHR34853">
    <property type="match status" value="1"/>
</dbReference>
<dbReference type="PANTHER" id="PTHR34853:SF1">
    <property type="entry name" value="LIPASE 5"/>
    <property type="match status" value="1"/>
</dbReference>
<evidence type="ECO:0000313" key="3">
    <source>
        <dbReference type="Proteomes" id="UP000054618"/>
    </source>
</evidence>
<dbReference type="InterPro" id="IPR029058">
    <property type="entry name" value="AB_hydrolase_fold"/>
</dbReference>
<dbReference type="PATRIC" id="fig|45073.5.peg.1173"/>
<feature type="chain" id="PRO_5006917269" evidence="1">
    <location>
        <begin position="25"/>
        <end position="395"/>
    </location>
</feature>
<dbReference type="RefSeq" id="WP_058507190.1">
    <property type="nucleotide sequence ID" value="NZ_CAAAIK010000003.1"/>
</dbReference>
<reference evidence="2 3" key="1">
    <citation type="submission" date="2015-11" db="EMBL/GenBank/DDBJ databases">
        <title>Genomic analysis of 38 Legionella species identifies large and diverse effector repertoires.</title>
        <authorList>
            <person name="Burstein D."/>
            <person name="Amaro F."/>
            <person name="Zusman T."/>
            <person name="Lifshitz Z."/>
            <person name="Cohen O."/>
            <person name="Gilbert J.A."/>
            <person name="Pupko T."/>
            <person name="Shuman H.A."/>
            <person name="Segal G."/>
        </authorList>
    </citation>
    <scope>NUCLEOTIDE SEQUENCE [LARGE SCALE GENOMIC DNA]</scope>
    <source>
        <strain evidence="2 3">CDC#1442-AUS-E</strain>
    </source>
</reference>
<dbReference type="Proteomes" id="UP000054618">
    <property type="component" value="Unassembled WGS sequence"/>
</dbReference>
<evidence type="ECO:0000313" key="2">
    <source>
        <dbReference type="EMBL" id="KTD52266.1"/>
    </source>
</evidence>
<evidence type="ECO:0000256" key="1">
    <source>
        <dbReference type="SAM" id="SignalP"/>
    </source>
</evidence>
<keyword evidence="3" id="KW-1185">Reference proteome</keyword>
<feature type="signal peptide" evidence="1">
    <location>
        <begin position="1"/>
        <end position="24"/>
    </location>
</feature>
<accession>A0A0W0Y626</accession>
<dbReference type="SUPFAM" id="SSF53474">
    <property type="entry name" value="alpha/beta-Hydrolases"/>
    <property type="match status" value="1"/>
</dbReference>
<dbReference type="InterPro" id="IPR005152">
    <property type="entry name" value="Lipase_secreted"/>
</dbReference>